<gene>
    <name evidence="4" type="ORF">SAMN04489800_2261</name>
</gene>
<dbReference type="PATRIC" id="fig|882211.3.peg.794"/>
<organism evidence="4 5">
    <name type="scientific">Pseudomonas deceptionensis</name>
    <dbReference type="NCBI Taxonomy" id="882211"/>
    <lineage>
        <taxon>Bacteria</taxon>
        <taxon>Pseudomonadati</taxon>
        <taxon>Pseudomonadota</taxon>
        <taxon>Gammaproteobacteria</taxon>
        <taxon>Pseudomonadales</taxon>
        <taxon>Pseudomonadaceae</taxon>
        <taxon>Pseudomonas</taxon>
    </lineage>
</organism>
<keyword evidence="2" id="KW-0560">Oxidoreductase</keyword>
<dbReference type="PANTHER" id="PTHR43673:SF10">
    <property type="entry name" value="NADH DEHYDROGENASE_NAD(P)H NITROREDUCTASE XCC3605-RELATED"/>
    <property type="match status" value="1"/>
</dbReference>
<feature type="domain" description="Nitroreductase" evidence="3">
    <location>
        <begin position="75"/>
        <end position="163"/>
    </location>
</feature>
<evidence type="ECO:0000259" key="3">
    <source>
        <dbReference type="Pfam" id="PF00881"/>
    </source>
</evidence>
<feature type="domain" description="Nitroreductase" evidence="3">
    <location>
        <begin position="17"/>
        <end position="58"/>
    </location>
</feature>
<dbReference type="RefSeq" id="WP_048358671.1">
    <property type="nucleotide sequence ID" value="NZ_FNUD01000002.1"/>
</dbReference>
<reference evidence="4" key="1">
    <citation type="submission" date="2016-10" db="EMBL/GenBank/DDBJ databases">
        <authorList>
            <person name="Varghese N."/>
            <person name="Submissions S."/>
        </authorList>
    </citation>
    <scope>NUCLEOTIDE SEQUENCE [LARGE SCALE GENOMIC DNA]</scope>
    <source>
        <strain evidence="4">LMG 25555</strain>
    </source>
</reference>
<evidence type="ECO:0000256" key="2">
    <source>
        <dbReference type="ARBA" id="ARBA00023002"/>
    </source>
</evidence>
<dbReference type="PANTHER" id="PTHR43673">
    <property type="entry name" value="NAD(P)H NITROREDUCTASE YDGI-RELATED"/>
    <property type="match status" value="1"/>
</dbReference>
<dbReference type="InterPro" id="IPR029479">
    <property type="entry name" value="Nitroreductase"/>
</dbReference>
<dbReference type="SUPFAM" id="SSF55469">
    <property type="entry name" value="FMN-dependent nitroreductase-like"/>
    <property type="match status" value="1"/>
</dbReference>
<dbReference type="GO" id="GO:0016491">
    <property type="term" value="F:oxidoreductase activity"/>
    <property type="evidence" value="ECO:0007669"/>
    <property type="project" value="UniProtKB-KW"/>
</dbReference>
<protein>
    <submittedName>
        <fullName evidence="4">Nitroreductase</fullName>
    </submittedName>
</protein>
<dbReference type="InterPro" id="IPR000415">
    <property type="entry name" value="Nitroreductase-like"/>
</dbReference>
<dbReference type="Proteomes" id="UP000183613">
    <property type="component" value="Unassembled WGS sequence"/>
</dbReference>
<comment type="caution">
    <text evidence="4">The sequence shown here is derived from an EMBL/GenBank/DDBJ whole genome shotgun (WGS) entry which is preliminary data.</text>
</comment>
<accession>A0A0J6G8V2</accession>
<comment type="similarity">
    <text evidence="1">Belongs to the nitroreductase family.</text>
</comment>
<name>A0A0J6G8V2_PSEDM</name>
<dbReference type="EMBL" id="FNUD01000002">
    <property type="protein sequence ID" value="SEE80877.1"/>
    <property type="molecule type" value="Genomic_DNA"/>
</dbReference>
<keyword evidence="5" id="KW-1185">Reference proteome</keyword>
<dbReference type="AlphaFoldDB" id="A0A0J6G8V2"/>
<dbReference type="Pfam" id="PF00881">
    <property type="entry name" value="Nitroreductase"/>
    <property type="match status" value="2"/>
</dbReference>
<evidence type="ECO:0000313" key="4">
    <source>
        <dbReference type="EMBL" id="SEE80877.1"/>
    </source>
</evidence>
<sequence length="197" mass="21838">MPASNRIAEHQIHEQFTQRWSPRAFTDATIDKATLMSFFEAARWAPSAYNAQPWRFLFALRGTPDFERYLSLLVEFNQGWAKHAAALVVIVSKTSFAAPGTTEEKPAPTHAFDAGAAWGHLALQAHLSGWHTHGMSGLDFERARKELKIPEGYAVQAMVAIGKIGDKSSLVDYLQAKEVPSQREPLSKLVAEGDFSL</sequence>
<evidence type="ECO:0000256" key="1">
    <source>
        <dbReference type="ARBA" id="ARBA00007118"/>
    </source>
</evidence>
<dbReference type="OrthoDB" id="9802510at2"/>
<dbReference type="Gene3D" id="3.40.109.10">
    <property type="entry name" value="NADH Oxidase"/>
    <property type="match status" value="1"/>
</dbReference>
<dbReference type="CDD" id="cd02138">
    <property type="entry name" value="TdsD-like"/>
    <property type="match status" value="1"/>
</dbReference>
<evidence type="ECO:0000313" key="5">
    <source>
        <dbReference type="Proteomes" id="UP000183613"/>
    </source>
</evidence>
<proteinExistence type="inferred from homology"/>